<reference evidence="8" key="1">
    <citation type="journal article" date="2020" name="Nature">
        <title>Giant virus diversity and host interactions through global metagenomics.</title>
        <authorList>
            <person name="Schulz F."/>
            <person name="Roux S."/>
            <person name="Paez-Espino D."/>
            <person name="Jungbluth S."/>
            <person name="Walsh D.A."/>
            <person name="Denef V.J."/>
            <person name="McMahon K.D."/>
            <person name="Konstantinidis K.T."/>
            <person name="Eloe-Fadrosh E.A."/>
            <person name="Kyrpides N.C."/>
            <person name="Woyke T."/>
        </authorList>
    </citation>
    <scope>NUCLEOTIDE SEQUENCE</scope>
    <source>
        <strain evidence="8">GVMAG-M-3300023184-60</strain>
    </source>
</reference>
<name>A0A6C0I908_9ZZZZ</name>
<keyword evidence="3" id="KW-0378">Hydrolase</keyword>
<dbReference type="SUPFAM" id="SSF63411">
    <property type="entry name" value="LuxS/MPP-like metallohydrolase"/>
    <property type="match status" value="2"/>
</dbReference>
<dbReference type="GO" id="GO:0008237">
    <property type="term" value="F:metallopeptidase activity"/>
    <property type="evidence" value="ECO:0007669"/>
    <property type="project" value="UniProtKB-KW"/>
</dbReference>
<dbReference type="GO" id="GO:0006508">
    <property type="term" value="P:proteolysis"/>
    <property type="evidence" value="ECO:0007669"/>
    <property type="project" value="UniProtKB-KW"/>
</dbReference>
<dbReference type="InterPro" id="IPR050626">
    <property type="entry name" value="Peptidase_M16"/>
</dbReference>
<sequence>MDLNIKQLTLNNGIQVIIVPLKTNLTYISANFLLGHYQEKENEQGMTHYYEHLLARMTSQKYKDTNYISEEIYKRGGISNAYVSDYEMSVYITGIYKDLDFYMDILSNTINKFYIDRNIIKQEKGAVIQEYMGYMSAPDYKFKFNIFKFLYPKYSFIADYKKRIKYIKRFDYKAIDGYIKRHLNTNNFVITITCPSNKTAEAIKNVKKYFGVIKYNNVKPAYPVIKHSNTNIKIVNIKNDNVDDNNLIVIHIAKRIEFLSEEYLILNYYLQRILFNFYNGIFYNILRKKLGIIYYIGLAVNTDNYNADMSYYRIISRCQHKNMPLFIKSIIDILECYELKDEHIDTAKNYFKYYYENKKFYNLTSFNDDYKSQLLFHKDIVKNKDIYKKLLSITTSRIKEYYKNVFVKDILSKHILFYYSNRNSNTAIEPIYKKLLPSADYKTYYIA</sequence>
<evidence type="ECO:0008006" key="9">
    <source>
        <dbReference type="Google" id="ProtNLM"/>
    </source>
</evidence>
<evidence type="ECO:0000259" key="6">
    <source>
        <dbReference type="Pfam" id="PF00675"/>
    </source>
</evidence>
<evidence type="ECO:0000256" key="1">
    <source>
        <dbReference type="ARBA" id="ARBA00007261"/>
    </source>
</evidence>
<dbReference type="Gene3D" id="3.30.830.10">
    <property type="entry name" value="Metalloenzyme, LuxS/M16 peptidase-like"/>
    <property type="match status" value="2"/>
</dbReference>
<evidence type="ECO:0000256" key="3">
    <source>
        <dbReference type="ARBA" id="ARBA00022801"/>
    </source>
</evidence>
<feature type="domain" description="Peptidase M16 C-terminal" evidence="7">
    <location>
        <begin position="170"/>
        <end position="349"/>
    </location>
</feature>
<evidence type="ECO:0000256" key="2">
    <source>
        <dbReference type="ARBA" id="ARBA00022670"/>
    </source>
</evidence>
<dbReference type="PANTHER" id="PTHR43690">
    <property type="entry name" value="NARDILYSIN"/>
    <property type="match status" value="1"/>
</dbReference>
<dbReference type="EMBL" id="MN740140">
    <property type="protein sequence ID" value="QHT89444.1"/>
    <property type="molecule type" value="Genomic_DNA"/>
</dbReference>
<dbReference type="GO" id="GO:0046872">
    <property type="term" value="F:metal ion binding"/>
    <property type="evidence" value="ECO:0007669"/>
    <property type="project" value="InterPro"/>
</dbReference>
<dbReference type="PANTHER" id="PTHR43690:SF17">
    <property type="entry name" value="PROTEIN YHJJ"/>
    <property type="match status" value="1"/>
</dbReference>
<comment type="similarity">
    <text evidence="1">Belongs to the peptidase M16 family.</text>
</comment>
<dbReference type="InterPro" id="IPR011765">
    <property type="entry name" value="Pept_M16_N"/>
</dbReference>
<keyword evidence="2" id="KW-0645">Protease</keyword>
<dbReference type="Pfam" id="PF05193">
    <property type="entry name" value="Peptidase_M16_C"/>
    <property type="match status" value="1"/>
</dbReference>
<dbReference type="Pfam" id="PF00675">
    <property type="entry name" value="Peptidase_M16"/>
    <property type="match status" value="1"/>
</dbReference>
<dbReference type="AlphaFoldDB" id="A0A6C0I908"/>
<feature type="domain" description="Peptidase M16 N-terminal" evidence="6">
    <location>
        <begin position="34"/>
        <end position="137"/>
    </location>
</feature>
<dbReference type="InterPro" id="IPR007863">
    <property type="entry name" value="Peptidase_M16_C"/>
</dbReference>
<evidence type="ECO:0000256" key="4">
    <source>
        <dbReference type="ARBA" id="ARBA00022833"/>
    </source>
</evidence>
<evidence type="ECO:0000256" key="5">
    <source>
        <dbReference type="ARBA" id="ARBA00023049"/>
    </source>
</evidence>
<accession>A0A6C0I908</accession>
<keyword evidence="4" id="KW-0862">Zinc</keyword>
<organism evidence="8">
    <name type="scientific">viral metagenome</name>
    <dbReference type="NCBI Taxonomy" id="1070528"/>
    <lineage>
        <taxon>unclassified sequences</taxon>
        <taxon>metagenomes</taxon>
        <taxon>organismal metagenomes</taxon>
    </lineage>
</organism>
<protein>
    <recommendedName>
        <fullName evidence="9">Peptidase M16 N-terminal domain-containing protein</fullName>
    </recommendedName>
</protein>
<evidence type="ECO:0000313" key="8">
    <source>
        <dbReference type="EMBL" id="QHT89444.1"/>
    </source>
</evidence>
<evidence type="ECO:0000259" key="7">
    <source>
        <dbReference type="Pfam" id="PF05193"/>
    </source>
</evidence>
<proteinExistence type="inferred from homology"/>
<keyword evidence="5" id="KW-0482">Metalloprotease</keyword>
<dbReference type="InterPro" id="IPR011249">
    <property type="entry name" value="Metalloenz_LuxS/M16"/>
</dbReference>